<evidence type="ECO:0000313" key="1">
    <source>
        <dbReference type="EMBL" id="OIQ87621.1"/>
    </source>
</evidence>
<name>A0A1J5RHN7_9ZZZZ</name>
<proteinExistence type="predicted"/>
<accession>A0A1J5RHN7</accession>
<sequence length="116" mass="13056">MYRRLAVLAAAGLLACAQVRAAEETVIPTYPMKSGPMRCSDHQSMDIEHVAADSLELIWKGRRYRLDRDPTSTGAYHYDDRKVGLVMIQIPAKSMLFDNRNMTRLADDCNPVVASR</sequence>
<protein>
    <submittedName>
        <fullName evidence="1">Uncharacterized protein</fullName>
    </submittedName>
</protein>
<gene>
    <name evidence="1" type="ORF">GALL_305080</name>
</gene>
<reference evidence="1" key="1">
    <citation type="submission" date="2016-10" db="EMBL/GenBank/DDBJ databases">
        <title>Sequence of Gallionella enrichment culture.</title>
        <authorList>
            <person name="Poehlein A."/>
            <person name="Muehling M."/>
            <person name="Daniel R."/>
        </authorList>
    </citation>
    <scope>NUCLEOTIDE SEQUENCE</scope>
</reference>
<dbReference type="PROSITE" id="PS51257">
    <property type="entry name" value="PROKAR_LIPOPROTEIN"/>
    <property type="match status" value="1"/>
</dbReference>
<organism evidence="1">
    <name type="scientific">mine drainage metagenome</name>
    <dbReference type="NCBI Taxonomy" id="410659"/>
    <lineage>
        <taxon>unclassified sequences</taxon>
        <taxon>metagenomes</taxon>
        <taxon>ecological metagenomes</taxon>
    </lineage>
</organism>
<dbReference type="EMBL" id="MLJW01000413">
    <property type="protein sequence ID" value="OIQ87621.1"/>
    <property type="molecule type" value="Genomic_DNA"/>
</dbReference>
<dbReference type="AlphaFoldDB" id="A0A1J5RHN7"/>
<comment type="caution">
    <text evidence="1">The sequence shown here is derived from an EMBL/GenBank/DDBJ whole genome shotgun (WGS) entry which is preliminary data.</text>
</comment>